<organism evidence="7 8">
    <name type="scientific">Frankia umida</name>
    <dbReference type="NCBI Taxonomy" id="573489"/>
    <lineage>
        <taxon>Bacteria</taxon>
        <taxon>Bacillati</taxon>
        <taxon>Actinomycetota</taxon>
        <taxon>Actinomycetes</taxon>
        <taxon>Frankiales</taxon>
        <taxon>Frankiaceae</taxon>
        <taxon>Frankia</taxon>
    </lineage>
</organism>
<dbReference type="Proteomes" id="UP001201873">
    <property type="component" value="Unassembled WGS sequence"/>
</dbReference>
<comment type="similarity">
    <text evidence="1">Belongs to the ABC transporter superfamily.</text>
</comment>
<dbReference type="InterPro" id="IPR003593">
    <property type="entry name" value="AAA+_ATPase"/>
</dbReference>
<dbReference type="Gene3D" id="3.40.50.300">
    <property type="entry name" value="P-loop containing nucleotide triphosphate hydrolases"/>
    <property type="match status" value="1"/>
</dbReference>
<dbReference type="PROSITE" id="PS00211">
    <property type="entry name" value="ABC_TRANSPORTER_1"/>
    <property type="match status" value="1"/>
</dbReference>
<proteinExistence type="inferred from homology"/>
<dbReference type="CDD" id="cd03257">
    <property type="entry name" value="ABC_NikE_OppD_transporters"/>
    <property type="match status" value="1"/>
</dbReference>
<evidence type="ECO:0000313" key="7">
    <source>
        <dbReference type="EMBL" id="MCK9878044.1"/>
    </source>
</evidence>
<dbReference type="RefSeq" id="WP_248826194.1">
    <property type="nucleotide sequence ID" value="NZ_JALKFT010000025.1"/>
</dbReference>
<keyword evidence="2" id="KW-0813">Transport</keyword>
<evidence type="ECO:0000256" key="1">
    <source>
        <dbReference type="ARBA" id="ARBA00005417"/>
    </source>
</evidence>
<evidence type="ECO:0000313" key="8">
    <source>
        <dbReference type="Proteomes" id="UP001201873"/>
    </source>
</evidence>
<dbReference type="PANTHER" id="PTHR43776">
    <property type="entry name" value="TRANSPORT ATP-BINDING PROTEIN"/>
    <property type="match status" value="1"/>
</dbReference>
<name>A0ABT0K2P0_9ACTN</name>
<dbReference type="SMART" id="SM00382">
    <property type="entry name" value="AAA"/>
    <property type="match status" value="1"/>
</dbReference>
<feature type="domain" description="ABC transporter" evidence="6">
    <location>
        <begin position="8"/>
        <end position="251"/>
    </location>
</feature>
<dbReference type="EMBL" id="JALKFT010000025">
    <property type="protein sequence ID" value="MCK9878044.1"/>
    <property type="molecule type" value="Genomic_DNA"/>
</dbReference>
<sequence length="320" mass="34655">MTGSDVLLRVRDLVVDHRAPGGTTLRAVDGISFTIRRGEALGLVGESGCGKSSTAQAVLMLRRPTGGRVEFDGQDLARLSPRPLRRLRPRLQLVFQDAASSLNPRRTAAAIVAEGLAAHRFPRPWDRLVDDALSSVGLDPRTIGHRRPGELSGGQCQRVALARALVLSPALVVCDEPVSALDVSVQAQILNLLEDVRRQHGLSLLFIAHDLAVVRQISDRVGVMYRGRLCELAPAERLYRRPRHPYTRTLLDAVPRLDGGPGPAAQAGRADPGGSGSSPRPPRGCRFRSRCPQAQDRCAEVVPLLRPVAADHQVACHFPD</sequence>
<comment type="caution">
    <text evidence="7">The sequence shown here is derived from an EMBL/GenBank/DDBJ whole genome shotgun (WGS) entry which is preliminary data.</text>
</comment>
<dbReference type="NCBIfam" id="TIGR01727">
    <property type="entry name" value="oligo_HPY"/>
    <property type="match status" value="1"/>
</dbReference>
<feature type="region of interest" description="Disordered" evidence="5">
    <location>
        <begin position="253"/>
        <end position="288"/>
    </location>
</feature>
<keyword evidence="3" id="KW-0547">Nucleotide-binding</keyword>
<dbReference type="PROSITE" id="PS50893">
    <property type="entry name" value="ABC_TRANSPORTER_2"/>
    <property type="match status" value="1"/>
</dbReference>
<reference evidence="7 8" key="1">
    <citation type="submission" date="2022-04" db="EMBL/GenBank/DDBJ databases">
        <title>Genome diversity in the genus Frankia.</title>
        <authorList>
            <person name="Carlos-Shanley C."/>
            <person name="Hahn D."/>
        </authorList>
    </citation>
    <scope>NUCLEOTIDE SEQUENCE [LARGE SCALE GENOMIC DNA]</scope>
    <source>
        <strain evidence="7 8">Ag45/Mut15</strain>
    </source>
</reference>
<evidence type="ECO:0000256" key="5">
    <source>
        <dbReference type="SAM" id="MobiDB-lite"/>
    </source>
</evidence>
<evidence type="ECO:0000256" key="4">
    <source>
        <dbReference type="ARBA" id="ARBA00022840"/>
    </source>
</evidence>
<evidence type="ECO:0000256" key="2">
    <source>
        <dbReference type="ARBA" id="ARBA00022448"/>
    </source>
</evidence>
<dbReference type="GO" id="GO:0005524">
    <property type="term" value="F:ATP binding"/>
    <property type="evidence" value="ECO:0007669"/>
    <property type="project" value="UniProtKB-KW"/>
</dbReference>
<dbReference type="InterPro" id="IPR027417">
    <property type="entry name" value="P-loop_NTPase"/>
</dbReference>
<dbReference type="InterPro" id="IPR017871">
    <property type="entry name" value="ABC_transporter-like_CS"/>
</dbReference>
<dbReference type="InterPro" id="IPR013563">
    <property type="entry name" value="Oligopep_ABC_C"/>
</dbReference>
<dbReference type="Pfam" id="PF08352">
    <property type="entry name" value="oligo_HPY"/>
    <property type="match status" value="1"/>
</dbReference>
<keyword evidence="8" id="KW-1185">Reference proteome</keyword>
<accession>A0ABT0K2P0</accession>
<keyword evidence="4 7" id="KW-0067">ATP-binding</keyword>
<evidence type="ECO:0000256" key="3">
    <source>
        <dbReference type="ARBA" id="ARBA00022741"/>
    </source>
</evidence>
<gene>
    <name evidence="7" type="ORF">MXD59_20095</name>
</gene>
<dbReference type="SUPFAM" id="SSF52540">
    <property type="entry name" value="P-loop containing nucleoside triphosphate hydrolases"/>
    <property type="match status" value="1"/>
</dbReference>
<evidence type="ECO:0000259" key="6">
    <source>
        <dbReference type="PROSITE" id="PS50893"/>
    </source>
</evidence>
<protein>
    <submittedName>
        <fullName evidence="7">ABC transporter ATP-binding protein</fullName>
    </submittedName>
</protein>
<dbReference type="Pfam" id="PF00005">
    <property type="entry name" value="ABC_tran"/>
    <property type="match status" value="1"/>
</dbReference>
<dbReference type="InterPro" id="IPR050319">
    <property type="entry name" value="ABC_transp_ATP-bind"/>
</dbReference>
<dbReference type="InterPro" id="IPR003439">
    <property type="entry name" value="ABC_transporter-like_ATP-bd"/>
</dbReference>
<dbReference type="PANTHER" id="PTHR43776:SF7">
    <property type="entry name" value="D,D-DIPEPTIDE TRANSPORT ATP-BINDING PROTEIN DDPF-RELATED"/>
    <property type="match status" value="1"/>
</dbReference>